<dbReference type="Pfam" id="PF24173">
    <property type="entry name" value="TPR_TTI1_N"/>
    <property type="match status" value="1"/>
</dbReference>
<name>Q6CIL2_KLULA</name>
<keyword evidence="5" id="KW-1185">Reference proteome</keyword>
<sequence length="1003" mass="114034">MFTQGQHVRSEHAGTKDEAFGKIKPICVRLSQVTFRKDELLILQDPQLKQLLQDLIQNLDILITKHKSLSGRFGDYVFVPISAMLKTCKSLPDPIATLVFEILARIIDVSWSLPATVDRNTFSQLLSLSTFLISTDLENVNLPNKPDEFKIASIRLLRVLYSTAAFKEWDANMLPAIAHSITILLTLLENSNMSIQLESSKTLRLLYRVINDGEMLSNVVPGNVSTFAKILSRPGLTTHVKVASDVLSTMSELLCMVYGDSSLETFIKTSTGNTAVEVKNPGKHRTTKWLNATSIQLKRALEPTFSKLTKRNNEKLNGELFEACVLLLNKCHNSLYGCREVILKTALTVARDNVFALERFKNDIAAFMRDNNIQVETNFEEINQYNIVNNALRILDTDQLEEYQISKTVAYGIYDSLKTHLLSLDKTENINLIKVTSSEVNYLVTSGSLNNSEVSIIPKISSTAYENVTNILLQLGSKMSASSIQEQIIEFLSIESDVLKNSNEALWIASTLLTGYKNTDISDFLAHDSDPISCQYDIIEMANERVSILSNQTELNELQRTNLTMNLFAMKQMIILMGKDFKDEMLDYIYNVIECFASDDENTRFISGNILQYLANEFYQGAMLNLFQDNVNYIIDGISVRLDNCLFHRAYMVLRVVIKVSGYDLVERLNDILEKLFWMLGYYHGYDDLCTVLLNLFIEISYKIQYTFLSKSSGQSIEIKTWNQDSFKPWGMSNIEQVLNVLDQEKTAADDYGSIAEVEPPEQTAEEFFKERFEKDSDDEDEDEEDAVSENNSSVNNGEAKDEMKWESPISRDAYMLLLRFWTYADRLLTHSSRSVRNKCLDLLLLLCPMLSTQQAVFLPNVAKVWDIVVRSAISEDLAQVGRSYELLNSLVLHTDSFLMKRVLDMWKLFSARDTMVSKMLSPISKSTRVHTTNTLQLQAYLRCSKLLITCMNQFGLQLPDHITIEMCKCLQSLPKDNNSCSPTQIESKHVTNILLLLNLRSQ</sequence>
<dbReference type="InterPro" id="IPR057566">
    <property type="entry name" value="TPR_TTI1_N"/>
</dbReference>
<feature type="domain" description="TTI1 C-terminal TPR" evidence="3">
    <location>
        <begin position="751"/>
        <end position="905"/>
    </location>
</feature>
<evidence type="ECO:0000256" key="1">
    <source>
        <dbReference type="SAM" id="MobiDB-lite"/>
    </source>
</evidence>
<dbReference type="GO" id="GO:0005737">
    <property type="term" value="C:cytoplasm"/>
    <property type="evidence" value="ECO:0007669"/>
    <property type="project" value="TreeGrafter"/>
</dbReference>
<evidence type="ECO:0000259" key="3">
    <source>
        <dbReference type="Pfam" id="PF24181"/>
    </source>
</evidence>
<dbReference type="InterPro" id="IPR057567">
    <property type="entry name" value="TPR_TTI1_C"/>
</dbReference>
<gene>
    <name evidence="4" type="ORF">KLLA0_F25762g</name>
</gene>
<evidence type="ECO:0000313" key="5">
    <source>
        <dbReference type="Proteomes" id="UP000000598"/>
    </source>
</evidence>
<dbReference type="KEGG" id="kla:KLLA0_F25762g"/>
<dbReference type="PANTHER" id="PTHR18460">
    <property type="entry name" value="TEL2 INTERACTING PROTEIN 1 TTI1 FAMILY MEMBER"/>
    <property type="match status" value="1"/>
</dbReference>
<dbReference type="InterPro" id="IPR049362">
    <property type="entry name" value="TTI1_rpt"/>
</dbReference>
<feature type="domain" description="TTI1 N-terminal TPR" evidence="2">
    <location>
        <begin position="20"/>
        <end position="352"/>
    </location>
</feature>
<dbReference type="AlphaFoldDB" id="Q6CIL2"/>
<protein>
    <submittedName>
        <fullName evidence="4">KLLA0F25762p</fullName>
    </submittedName>
</protein>
<dbReference type="Pfam" id="PF24181">
    <property type="entry name" value="TPR_TTI1_C"/>
    <property type="match status" value="1"/>
</dbReference>
<dbReference type="STRING" id="284590.Q6CIL2"/>
<dbReference type="FunCoup" id="Q6CIL2">
    <property type="interactions" value="651"/>
</dbReference>
<dbReference type="InterPro" id="IPR016441">
    <property type="entry name" value="Tti1"/>
</dbReference>
<accession>Q6CIL2</accession>
<feature type="region of interest" description="Disordered" evidence="1">
    <location>
        <begin position="773"/>
        <end position="803"/>
    </location>
</feature>
<dbReference type="InterPro" id="IPR016024">
    <property type="entry name" value="ARM-type_fold"/>
</dbReference>
<dbReference type="OMA" id="PHPKKPW"/>
<organism evidence="4 5">
    <name type="scientific">Kluyveromyces lactis (strain ATCC 8585 / CBS 2359 / DSM 70799 / NBRC 1267 / NRRL Y-1140 / WM37)</name>
    <name type="common">Yeast</name>
    <name type="synonym">Candida sphaerica</name>
    <dbReference type="NCBI Taxonomy" id="284590"/>
    <lineage>
        <taxon>Eukaryota</taxon>
        <taxon>Fungi</taxon>
        <taxon>Dikarya</taxon>
        <taxon>Ascomycota</taxon>
        <taxon>Saccharomycotina</taxon>
        <taxon>Saccharomycetes</taxon>
        <taxon>Saccharomycetales</taxon>
        <taxon>Saccharomycetaceae</taxon>
        <taxon>Kluyveromyces</taxon>
    </lineage>
</organism>
<dbReference type="InParanoid" id="Q6CIL2"/>
<dbReference type="HOGENOM" id="CLU_005544_0_0_1"/>
<dbReference type="Pfam" id="PF21547">
    <property type="entry name" value="TTI1"/>
    <property type="match status" value="1"/>
</dbReference>
<dbReference type="SUPFAM" id="SSF48371">
    <property type="entry name" value="ARM repeat"/>
    <property type="match status" value="1"/>
</dbReference>
<dbReference type="InterPro" id="IPR052587">
    <property type="entry name" value="TELO2-interacting_protein_1"/>
</dbReference>
<dbReference type="EMBL" id="CR382126">
    <property type="protein sequence ID" value="CAG98935.1"/>
    <property type="molecule type" value="Genomic_DNA"/>
</dbReference>
<dbReference type="Proteomes" id="UP000000598">
    <property type="component" value="Chromosome F"/>
</dbReference>
<evidence type="ECO:0000259" key="2">
    <source>
        <dbReference type="Pfam" id="PF24173"/>
    </source>
</evidence>
<reference evidence="4 5" key="1">
    <citation type="journal article" date="2004" name="Nature">
        <title>Genome evolution in yeasts.</title>
        <authorList>
            <consortium name="Genolevures"/>
            <person name="Dujon B."/>
            <person name="Sherman D."/>
            <person name="Fischer G."/>
            <person name="Durrens P."/>
            <person name="Casaregola S."/>
            <person name="Lafontaine I."/>
            <person name="de Montigny J."/>
            <person name="Marck C."/>
            <person name="Neuveglise C."/>
            <person name="Talla E."/>
            <person name="Goffard N."/>
            <person name="Frangeul L."/>
            <person name="Aigle M."/>
            <person name="Anthouard V."/>
            <person name="Babour A."/>
            <person name="Barbe V."/>
            <person name="Barnay S."/>
            <person name="Blanchin S."/>
            <person name="Beckerich J.M."/>
            <person name="Beyne E."/>
            <person name="Bleykasten C."/>
            <person name="Boisrame A."/>
            <person name="Boyer J."/>
            <person name="Cattolico L."/>
            <person name="Confanioleri F."/>
            <person name="de Daruvar A."/>
            <person name="Despons L."/>
            <person name="Fabre E."/>
            <person name="Fairhead C."/>
            <person name="Ferry-Dumazet H."/>
            <person name="Groppi A."/>
            <person name="Hantraye F."/>
            <person name="Hennequin C."/>
            <person name="Jauniaux N."/>
            <person name="Joyet P."/>
            <person name="Kachouri R."/>
            <person name="Kerrest A."/>
            <person name="Koszul R."/>
            <person name="Lemaire M."/>
            <person name="Lesur I."/>
            <person name="Ma L."/>
            <person name="Muller H."/>
            <person name="Nicaud J.M."/>
            <person name="Nikolski M."/>
            <person name="Oztas S."/>
            <person name="Ozier-Kalogeropoulos O."/>
            <person name="Pellenz S."/>
            <person name="Potier S."/>
            <person name="Richard G.F."/>
            <person name="Straub M.L."/>
            <person name="Suleau A."/>
            <person name="Swennene D."/>
            <person name="Tekaia F."/>
            <person name="Wesolowski-Louvel M."/>
            <person name="Westhof E."/>
            <person name="Wirth B."/>
            <person name="Zeniou-Meyer M."/>
            <person name="Zivanovic I."/>
            <person name="Bolotin-Fukuhara M."/>
            <person name="Thierry A."/>
            <person name="Bouchier C."/>
            <person name="Caudron B."/>
            <person name="Scarpelli C."/>
            <person name="Gaillardin C."/>
            <person name="Weissenbach J."/>
            <person name="Wincker P."/>
            <person name="Souciet J.L."/>
        </authorList>
    </citation>
    <scope>NUCLEOTIDE SEQUENCE [LARGE SCALE GENOMIC DNA]</scope>
    <source>
        <strain evidence="5">ATCC 8585 / CBS 2359 / DSM 70799 / NBRC 1267 / NRRL Y-1140 / WM37</strain>
    </source>
</reference>
<evidence type="ECO:0000313" key="4">
    <source>
        <dbReference type="EMBL" id="CAG98935.1"/>
    </source>
</evidence>
<dbReference type="eggNOG" id="KOG4524">
    <property type="taxonomic scope" value="Eukaryota"/>
</dbReference>
<proteinExistence type="predicted"/>
<dbReference type="PIRSF" id="PIRSF005250">
    <property type="entry name" value="UCP005250"/>
    <property type="match status" value="1"/>
</dbReference>
<dbReference type="PANTHER" id="PTHR18460:SF3">
    <property type="entry name" value="TELO2-INTERACTING PROTEIN 1 HOMOLOG"/>
    <property type="match status" value="1"/>
</dbReference>
<dbReference type="PaxDb" id="284590-Q6CIL2"/>
<feature type="compositionally biased region" description="Acidic residues" evidence="1">
    <location>
        <begin position="776"/>
        <end position="788"/>
    </location>
</feature>